<feature type="region of interest" description="Disordered" evidence="4">
    <location>
        <begin position="762"/>
        <end position="806"/>
    </location>
</feature>
<evidence type="ECO:0000259" key="6">
    <source>
        <dbReference type="Pfam" id="PF10475"/>
    </source>
</evidence>
<organism evidence="7 8">
    <name type="scientific">Tieghemostelium lacteum</name>
    <name type="common">Slime mold</name>
    <name type="synonym">Dictyostelium lacteum</name>
    <dbReference type="NCBI Taxonomy" id="361077"/>
    <lineage>
        <taxon>Eukaryota</taxon>
        <taxon>Amoebozoa</taxon>
        <taxon>Evosea</taxon>
        <taxon>Eumycetozoa</taxon>
        <taxon>Dictyostelia</taxon>
        <taxon>Dictyosteliales</taxon>
        <taxon>Raperosteliaceae</taxon>
        <taxon>Tieghemostelium</taxon>
    </lineage>
</organism>
<dbReference type="AlphaFoldDB" id="A0A151ZB81"/>
<evidence type="ECO:0000259" key="5">
    <source>
        <dbReference type="Pfam" id="PF10474"/>
    </source>
</evidence>
<keyword evidence="8" id="KW-1185">Reference proteome</keyword>
<dbReference type="Pfam" id="PF10474">
    <property type="entry name" value="Syndetin_C"/>
    <property type="match status" value="1"/>
</dbReference>
<reference evidence="7 8" key="1">
    <citation type="submission" date="2015-12" db="EMBL/GenBank/DDBJ databases">
        <title>Dictyostelia acquired genes for synthesis and detection of signals that induce cell-type specialization by lateral gene transfer from prokaryotes.</title>
        <authorList>
            <person name="Gloeckner G."/>
            <person name="Schaap P."/>
        </authorList>
    </citation>
    <scope>NUCLEOTIDE SEQUENCE [LARGE SCALE GENOMIC DNA]</scope>
    <source>
        <strain evidence="7 8">TK</strain>
    </source>
</reference>
<evidence type="ECO:0000256" key="3">
    <source>
        <dbReference type="ARBA" id="ARBA00023054"/>
    </source>
</evidence>
<dbReference type="EMBL" id="LODT01000035">
    <property type="protein sequence ID" value="KYQ91213.1"/>
    <property type="molecule type" value="Genomic_DNA"/>
</dbReference>
<evidence type="ECO:0000256" key="4">
    <source>
        <dbReference type="SAM" id="MobiDB-lite"/>
    </source>
</evidence>
<feature type="compositionally biased region" description="Low complexity" evidence="4">
    <location>
        <begin position="763"/>
        <end position="804"/>
    </location>
</feature>
<proteinExistence type="predicted"/>
<dbReference type="InParanoid" id="A0A151ZB81"/>
<dbReference type="GO" id="GO:0015031">
    <property type="term" value="P:protein transport"/>
    <property type="evidence" value="ECO:0007669"/>
    <property type="project" value="UniProtKB-KW"/>
</dbReference>
<keyword evidence="2" id="KW-0653">Protein transport</keyword>
<evidence type="ECO:0000256" key="1">
    <source>
        <dbReference type="ARBA" id="ARBA00022448"/>
    </source>
</evidence>
<comment type="caution">
    <text evidence="7">The sequence shown here is derived from an EMBL/GenBank/DDBJ whole genome shotgun (WGS) entry which is preliminary data.</text>
</comment>
<dbReference type="GO" id="GO:0042147">
    <property type="term" value="P:retrograde transport, endosome to Golgi"/>
    <property type="evidence" value="ECO:0007669"/>
    <property type="project" value="InterPro"/>
</dbReference>
<dbReference type="InterPro" id="IPR019515">
    <property type="entry name" value="VPS54_N"/>
</dbReference>
<protein>
    <submittedName>
        <fullName evidence="7">Uncharacterized protein</fullName>
    </submittedName>
</protein>
<feature type="compositionally biased region" description="Low complexity" evidence="4">
    <location>
        <begin position="538"/>
        <end position="555"/>
    </location>
</feature>
<gene>
    <name evidence="7" type="ORF">DLAC_08139</name>
</gene>
<dbReference type="STRING" id="361077.A0A151ZB81"/>
<dbReference type="GO" id="GO:0005829">
    <property type="term" value="C:cytosol"/>
    <property type="evidence" value="ECO:0007669"/>
    <property type="project" value="GOC"/>
</dbReference>
<dbReference type="GO" id="GO:0000149">
    <property type="term" value="F:SNARE binding"/>
    <property type="evidence" value="ECO:0007669"/>
    <property type="project" value="TreeGrafter"/>
</dbReference>
<feature type="domain" description="Vacuolar protein sorting-associated protein 54 N-terminal" evidence="6">
    <location>
        <begin position="74"/>
        <end position="370"/>
    </location>
</feature>
<evidence type="ECO:0000256" key="2">
    <source>
        <dbReference type="ARBA" id="ARBA00022927"/>
    </source>
</evidence>
<keyword evidence="3" id="KW-0175">Coiled coil</keyword>
<dbReference type="OrthoDB" id="10263345at2759"/>
<dbReference type="FunCoup" id="A0A151ZB81">
    <property type="interactions" value="22"/>
</dbReference>
<dbReference type="PANTHER" id="PTHR13258:SF3">
    <property type="entry name" value="EXOCYST COMPLEX COMPONENT SEC8"/>
    <property type="match status" value="1"/>
</dbReference>
<evidence type="ECO:0000313" key="8">
    <source>
        <dbReference type="Proteomes" id="UP000076078"/>
    </source>
</evidence>
<feature type="compositionally biased region" description="Acidic residues" evidence="4">
    <location>
        <begin position="565"/>
        <end position="588"/>
    </location>
</feature>
<dbReference type="Pfam" id="PF10475">
    <property type="entry name" value="Vps54_N"/>
    <property type="match status" value="1"/>
</dbReference>
<evidence type="ECO:0000313" key="7">
    <source>
        <dbReference type="EMBL" id="KYQ91213.1"/>
    </source>
</evidence>
<dbReference type="PANTHER" id="PTHR13258">
    <property type="entry name" value="SYNDETIN"/>
    <property type="match status" value="1"/>
</dbReference>
<feature type="region of interest" description="Disordered" evidence="4">
    <location>
        <begin position="532"/>
        <end position="621"/>
    </location>
</feature>
<dbReference type="GO" id="GO:1990745">
    <property type="term" value="C:EARP complex"/>
    <property type="evidence" value="ECO:0007669"/>
    <property type="project" value="InterPro"/>
</dbReference>
<sequence>MTSLPLPLPFKFDVSKLKSKIEEVESATKTTFRNAAASLGVIEQDTSKPNKVKYYMGLIQDTKPSLTEEEFLSITPQEFFDESFDSTKFILDMMPMEVSGSSQEFSRFLDKNINSFSRSMDYVNSKIYNRVRKNYTEFVHGMSQIHEVGQELQRSTVMVASGRRTLTQTKKNLTSSAFMVMSKYSKRNILQKMYYDLSQIKGIVTLETLLKQTLSDGDYPATIKLYLECRSVIAQQMHYSCIPELDSNLQEIYEVVQQRLDKDFFNSCRSFDAETYQRVFQAYKLLGRASNIHDKLQQYFVDPIEPETRNIVYSHVLLSEESLKNPEIFKGMSYKELCKALKDQDFVNCLLGVFEYLCDVMTSLHLMNQFHEENPINEESKVFQDIKSALSRFKKSIWDIMQKQVTYLLEPRKLTNFKIDDFLLVLNSVNKISEIGEEFSGNPSHHLKQSIINQSKSYFDSLHRSKVDDLRTMLENEPWNNIPVANDFNAKTELRIQKIKLNTSTGSSQKPDGHLIQTIKEKGNPFSQLISYKKNRVTTPTLKSPTLPTNNTSKNTHSKTKQQDQDSDSDDDELKQDFINEDSDDEDDPKSKKPTPKPTATSSNNSNNSSNSNSQVKEQPQIKLVSSSTISFVRNIGKYLEMMEQLPHISIDIFQGICQLIEYYMYTIYSFSGYLDPQGFSLEALTTKFEKSISEKQVEDLSFTKPLVQKFLNRMKDRVGLPISQAAASVVTNLSSMPSISSISNQFSSLNNTMRNIVSNIGNTGSNSPNITSTTPTMTSQNSNNNLGIQQPKQQQQQQQQQQKSGIKWITPRIDVSGLQLGDKSILFNLPLRMVAIESLNFISEAMEACKPVFEQLLPSNQTDNFKEFYSNVVSVIPDLQRHLIKSMISAIFSHLVGPQYFSNTIAGFKWNQTAITTDASVYVKIFEKEFKLFLTQLNDCCRQSLSMNGTPIISAELRNHIVQISFEFFIIQLVDGYSRIKKCAKVDVSRAIMLKDLTLLQTSIEQIALTIFKTPIKVPNMAYAQTYLKAYLQFPVFEEELILDWARNHDEYPLRFVVGIIQLCCKEKLTQSLIMNLDELERRRRPII</sequence>
<dbReference type="InterPro" id="IPR040047">
    <property type="entry name" value="VPS50"/>
</dbReference>
<feature type="compositionally biased region" description="Low complexity" evidence="4">
    <location>
        <begin position="598"/>
        <end position="614"/>
    </location>
</feature>
<dbReference type="Proteomes" id="UP000076078">
    <property type="component" value="Unassembled WGS sequence"/>
</dbReference>
<accession>A0A151ZB81</accession>
<dbReference type="GO" id="GO:0032456">
    <property type="term" value="P:endocytic recycling"/>
    <property type="evidence" value="ECO:0007669"/>
    <property type="project" value="InterPro"/>
</dbReference>
<name>A0A151ZB81_TIELA</name>
<feature type="domain" description="Syndetin C-terminal" evidence="5">
    <location>
        <begin position="827"/>
        <end position="1069"/>
    </location>
</feature>
<dbReference type="OMA" id="GMSQIHE"/>
<keyword evidence="1" id="KW-0813">Transport</keyword>
<dbReference type="InterPro" id="IPR019514">
    <property type="entry name" value="Syndetin_C"/>
</dbReference>